<reference evidence="2" key="2">
    <citation type="journal article" date="2022" name="Microb. Genom.">
        <title>A chromosome-scale genome assembly of the tomato pathogen Cladosporium fulvum reveals a compartmentalized genome architecture and the presence of a dispensable chromosome.</title>
        <authorList>
            <person name="Zaccaron A.Z."/>
            <person name="Chen L.H."/>
            <person name="Samaras A."/>
            <person name="Stergiopoulos I."/>
        </authorList>
    </citation>
    <scope>NUCLEOTIDE SEQUENCE</scope>
    <source>
        <strain evidence="2">Race5_Kim</strain>
    </source>
</reference>
<name>A0A9Q8URN8_PASFU</name>
<protein>
    <recommendedName>
        <fullName evidence="1">N-acetyltransferase domain-containing protein</fullName>
    </recommendedName>
</protein>
<dbReference type="RefSeq" id="XP_047764370.1">
    <property type="nucleotide sequence ID" value="XM_047909747.1"/>
</dbReference>
<dbReference type="AlphaFoldDB" id="A0A9Q8URN8"/>
<dbReference type="SUPFAM" id="SSF55729">
    <property type="entry name" value="Acyl-CoA N-acyltransferases (Nat)"/>
    <property type="match status" value="1"/>
</dbReference>
<dbReference type="GeneID" id="71990477"/>
<feature type="domain" description="N-acetyltransferase" evidence="1">
    <location>
        <begin position="51"/>
        <end position="207"/>
    </location>
</feature>
<keyword evidence="3" id="KW-1185">Reference proteome</keyword>
<proteinExistence type="predicted"/>
<evidence type="ECO:0000313" key="3">
    <source>
        <dbReference type="Proteomes" id="UP000756132"/>
    </source>
</evidence>
<dbReference type="InterPro" id="IPR016181">
    <property type="entry name" value="Acyl_CoA_acyltransferase"/>
</dbReference>
<dbReference type="Gene3D" id="3.40.630.30">
    <property type="match status" value="1"/>
</dbReference>
<dbReference type="PROSITE" id="PS51186">
    <property type="entry name" value="GNAT"/>
    <property type="match status" value="1"/>
</dbReference>
<dbReference type="KEGG" id="ffu:CLAFUR5_10599"/>
<sequence length="210" mass="23637">MPSPITILPCHLSDFPSLTHAMISAFSEDALFASAFPNPMTSSQREEHYQYRLRRLTKAAKNPKMHWFKAVDEGIGEVVGVCSWRAPKGEQQDAAKAGDLEQLADESEGELPRFVKKEVFGEYDEMMKVMKEELGLEARKDFWWRGVGSQLLKHGLSQVVDREGGGCYLEASPAGASLYRRYGFEDRGVAKMMGGDYNIIAMLRPVQRQN</sequence>
<accession>A0A9Q8URN8</accession>
<dbReference type="Proteomes" id="UP000756132">
    <property type="component" value="Chromosome 7"/>
</dbReference>
<dbReference type="GO" id="GO:0016747">
    <property type="term" value="F:acyltransferase activity, transferring groups other than amino-acyl groups"/>
    <property type="evidence" value="ECO:0007669"/>
    <property type="project" value="InterPro"/>
</dbReference>
<dbReference type="PANTHER" id="PTHR42791:SF2">
    <property type="entry name" value="N-ACETYLTRANSFERASE DOMAIN-CONTAINING PROTEIN"/>
    <property type="match status" value="1"/>
</dbReference>
<dbReference type="PANTHER" id="PTHR42791">
    <property type="entry name" value="GNAT FAMILY ACETYLTRANSFERASE"/>
    <property type="match status" value="1"/>
</dbReference>
<organism evidence="2 3">
    <name type="scientific">Passalora fulva</name>
    <name type="common">Tomato leaf mold</name>
    <name type="synonym">Cladosporium fulvum</name>
    <dbReference type="NCBI Taxonomy" id="5499"/>
    <lineage>
        <taxon>Eukaryota</taxon>
        <taxon>Fungi</taxon>
        <taxon>Dikarya</taxon>
        <taxon>Ascomycota</taxon>
        <taxon>Pezizomycotina</taxon>
        <taxon>Dothideomycetes</taxon>
        <taxon>Dothideomycetidae</taxon>
        <taxon>Mycosphaerellales</taxon>
        <taxon>Mycosphaerellaceae</taxon>
        <taxon>Fulvia</taxon>
    </lineage>
</organism>
<dbReference type="OrthoDB" id="4738875at2759"/>
<gene>
    <name evidence="2" type="ORF">CLAFUR5_10599</name>
</gene>
<evidence type="ECO:0000259" key="1">
    <source>
        <dbReference type="PROSITE" id="PS51186"/>
    </source>
</evidence>
<dbReference type="EMBL" id="CP090169">
    <property type="protein sequence ID" value="UJO20004.1"/>
    <property type="molecule type" value="Genomic_DNA"/>
</dbReference>
<dbReference type="InterPro" id="IPR000182">
    <property type="entry name" value="GNAT_dom"/>
</dbReference>
<evidence type="ECO:0000313" key="2">
    <source>
        <dbReference type="EMBL" id="UJO20004.1"/>
    </source>
</evidence>
<dbReference type="InterPro" id="IPR052523">
    <property type="entry name" value="Trichothecene_AcTrans"/>
</dbReference>
<reference evidence="2" key="1">
    <citation type="submission" date="2021-12" db="EMBL/GenBank/DDBJ databases">
        <authorList>
            <person name="Zaccaron A."/>
            <person name="Stergiopoulos I."/>
        </authorList>
    </citation>
    <scope>NUCLEOTIDE SEQUENCE</scope>
    <source>
        <strain evidence="2">Race5_Kim</strain>
    </source>
</reference>